<dbReference type="EMBL" id="SJDT01000001">
    <property type="protein sequence ID" value="TBW23596.1"/>
    <property type="molecule type" value="Genomic_DNA"/>
</dbReference>
<dbReference type="GO" id="GO:0006355">
    <property type="term" value="P:regulation of DNA-templated transcription"/>
    <property type="evidence" value="ECO:0007669"/>
    <property type="project" value="InterPro"/>
</dbReference>
<sequence length="284" mass="31607">MDVLRVFNNNVVLARDDDAAEVIVTGWGIGFQAKPGMSIDPAKVVRKFVPVDGRDPDHLGKLLADIPPKILDLLEQVFSSTNSGLGSNPAFVLALADHITFAFERVRTAIDVRYPLEAEVRNLYPQEYAQAVDLLTQINHLSDTQLPQDEAVAISLHLVNLGFSHGDLSYTYKMTGIIQQMIEVIETSFGVHLEATSVNVGRFITHLRYLFVRIHQQKQINEGEISVIGQAIRDSYPDCVAVAQKLAAIIELRFDTRISEDEISYLTMHIARVSGDAQPIRKES</sequence>
<accession>A0A4Q9V1W5</accession>
<evidence type="ECO:0000313" key="6">
    <source>
        <dbReference type="Proteomes" id="UP000293036"/>
    </source>
</evidence>
<dbReference type="RefSeq" id="WP_131278935.1">
    <property type="nucleotide sequence ID" value="NZ_JBHSLR010000009.1"/>
</dbReference>
<dbReference type="Gene3D" id="1.20.58.1950">
    <property type="match status" value="1"/>
</dbReference>
<dbReference type="OrthoDB" id="9813552at2"/>
<dbReference type="InterPro" id="IPR036650">
    <property type="entry name" value="CAT_RNA-bd_dom_sf"/>
</dbReference>
<dbReference type="InterPro" id="IPR011608">
    <property type="entry name" value="PRD"/>
</dbReference>
<keyword evidence="1" id="KW-0677">Repeat</keyword>
<dbReference type="SUPFAM" id="SSF50151">
    <property type="entry name" value="SacY-like RNA-binding domain"/>
    <property type="match status" value="1"/>
</dbReference>
<feature type="domain" description="PRD" evidence="4">
    <location>
        <begin position="61"/>
        <end position="168"/>
    </location>
</feature>
<evidence type="ECO:0000313" key="5">
    <source>
        <dbReference type="EMBL" id="TBW23596.1"/>
    </source>
</evidence>
<keyword evidence="3" id="KW-0804">Transcription</keyword>
<keyword evidence="6" id="KW-1185">Reference proteome</keyword>
<name>A0A4Q9V1W5_9ACTO</name>
<gene>
    <name evidence="5" type="ORF">EZJ44_00160</name>
</gene>
<keyword evidence="2" id="KW-0805">Transcription regulation</keyword>
<comment type="caution">
    <text evidence="5">The sequence shown here is derived from an EMBL/GenBank/DDBJ whole genome shotgun (WGS) entry which is preliminary data.</text>
</comment>
<dbReference type="Pfam" id="PF03123">
    <property type="entry name" value="CAT_RBD"/>
    <property type="match status" value="1"/>
</dbReference>
<dbReference type="Proteomes" id="UP000293036">
    <property type="component" value="Unassembled WGS sequence"/>
</dbReference>
<dbReference type="InterPro" id="IPR036634">
    <property type="entry name" value="PRD_sf"/>
</dbReference>
<evidence type="ECO:0000256" key="2">
    <source>
        <dbReference type="ARBA" id="ARBA00023015"/>
    </source>
</evidence>
<dbReference type="Gene3D" id="2.30.24.10">
    <property type="entry name" value="CAT RNA-binding domain"/>
    <property type="match status" value="1"/>
</dbReference>
<dbReference type="SMART" id="SM01061">
    <property type="entry name" value="CAT_RBD"/>
    <property type="match status" value="1"/>
</dbReference>
<dbReference type="GO" id="GO:0003723">
    <property type="term" value="F:RNA binding"/>
    <property type="evidence" value="ECO:0007669"/>
    <property type="project" value="InterPro"/>
</dbReference>
<dbReference type="InterPro" id="IPR004341">
    <property type="entry name" value="CAT_RNA-bd_dom"/>
</dbReference>
<protein>
    <submittedName>
        <fullName evidence="5">PRD domain-containing protein</fullName>
    </submittedName>
</protein>
<proteinExistence type="predicted"/>
<dbReference type="PANTHER" id="PTHR30185">
    <property type="entry name" value="CRYPTIC BETA-GLUCOSIDE BGL OPERON ANTITERMINATOR"/>
    <property type="match status" value="1"/>
</dbReference>
<dbReference type="Gene3D" id="1.20.890.100">
    <property type="match status" value="1"/>
</dbReference>
<dbReference type="InterPro" id="IPR050661">
    <property type="entry name" value="BglG_antiterminators"/>
</dbReference>
<evidence type="ECO:0000256" key="1">
    <source>
        <dbReference type="ARBA" id="ARBA00022737"/>
    </source>
</evidence>
<dbReference type="SUPFAM" id="SSF63520">
    <property type="entry name" value="PTS-regulatory domain, PRD"/>
    <property type="match status" value="2"/>
</dbReference>
<dbReference type="PROSITE" id="PS51372">
    <property type="entry name" value="PRD_2"/>
    <property type="match status" value="2"/>
</dbReference>
<organism evidence="5 6">
    <name type="scientific">Arcanobacterium bovis</name>
    <dbReference type="NCBI Taxonomy" id="2529275"/>
    <lineage>
        <taxon>Bacteria</taxon>
        <taxon>Bacillati</taxon>
        <taxon>Actinomycetota</taxon>
        <taxon>Actinomycetes</taxon>
        <taxon>Actinomycetales</taxon>
        <taxon>Actinomycetaceae</taxon>
        <taxon>Arcanobacterium</taxon>
    </lineage>
</organism>
<dbReference type="Gene3D" id="1.10.1790.10">
    <property type="entry name" value="PRD domain"/>
    <property type="match status" value="1"/>
</dbReference>
<dbReference type="AlphaFoldDB" id="A0A4Q9V1W5"/>
<dbReference type="Pfam" id="PF00874">
    <property type="entry name" value="PRD"/>
    <property type="match status" value="2"/>
</dbReference>
<evidence type="ECO:0000256" key="3">
    <source>
        <dbReference type="ARBA" id="ARBA00023163"/>
    </source>
</evidence>
<dbReference type="PANTHER" id="PTHR30185:SF18">
    <property type="entry name" value="TRANSCRIPTIONAL REGULATOR MTLR"/>
    <property type="match status" value="1"/>
</dbReference>
<evidence type="ECO:0000259" key="4">
    <source>
        <dbReference type="PROSITE" id="PS51372"/>
    </source>
</evidence>
<reference evidence="5 6" key="1">
    <citation type="submission" date="2019-02" db="EMBL/GenBank/DDBJ databases">
        <title>Arcanobacterium bovis sp. nov., isolated from the milk of a cow with mastitis.</title>
        <authorList>
            <person name="Sammra O."/>
            <person name="Foster G."/>
            <person name="Hassan A."/>
            <person name="Alssahen M."/>
            <person name="Laemmler C."/>
            <person name="Borowiak M."/>
            <person name="Malorny B."/>
            <person name="Abdulmawjood A."/>
        </authorList>
    </citation>
    <scope>NUCLEOTIDE SEQUENCE [LARGE SCALE GENOMIC DNA]</scope>
    <source>
        <strain evidence="5 6">C605018/01/1</strain>
    </source>
</reference>
<feature type="domain" description="PRD" evidence="4">
    <location>
        <begin position="169"/>
        <end position="280"/>
    </location>
</feature>